<keyword evidence="2" id="KW-1185">Reference proteome</keyword>
<evidence type="ECO:0000313" key="2">
    <source>
        <dbReference type="Proteomes" id="UP000789706"/>
    </source>
</evidence>
<name>A0A9N9GBI3_9GLOM</name>
<evidence type="ECO:0000313" key="1">
    <source>
        <dbReference type="EMBL" id="CAG8594790.1"/>
    </source>
</evidence>
<comment type="caution">
    <text evidence="1">The sequence shown here is derived from an EMBL/GenBank/DDBJ whole genome shotgun (WGS) entry which is preliminary data.</text>
</comment>
<feature type="non-terminal residue" evidence="1">
    <location>
        <position position="1"/>
    </location>
</feature>
<dbReference type="AlphaFoldDB" id="A0A9N9GBI3"/>
<organism evidence="1 2">
    <name type="scientific">Diversispora eburnea</name>
    <dbReference type="NCBI Taxonomy" id="1213867"/>
    <lineage>
        <taxon>Eukaryota</taxon>
        <taxon>Fungi</taxon>
        <taxon>Fungi incertae sedis</taxon>
        <taxon>Mucoromycota</taxon>
        <taxon>Glomeromycotina</taxon>
        <taxon>Glomeromycetes</taxon>
        <taxon>Diversisporales</taxon>
        <taxon>Diversisporaceae</taxon>
        <taxon>Diversispora</taxon>
    </lineage>
</organism>
<proteinExistence type="predicted"/>
<dbReference type="Proteomes" id="UP000789706">
    <property type="component" value="Unassembled WGS sequence"/>
</dbReference>
<accession>A0A9N9GBI3</accession>
<protein>
    <submittedName>
        <fullName evidence="1">3524_t:CDS:1</fullName>
    </submittedName>
</protein>
<gene>
    <name evidence="1" type="ORF">DEBURN_LOCUS9233</name>
</gene>
<sequence>FRLINQCKKQLAQHIRKKQPGCYILDEDAPHPTKTHFAHKHTAFCTEILTRNDIAPEKPKLYVFDSSTRASRASTQLAHHKHTRPAKIFGHRAISSYLIHHL</sequence>
<reference evidence="1" key="1">
    <citation type="submission" date="2021-06" db="EMBL/GenBank/DDBJ databases">
        <authorList>
            <person name="Kallberg Y."/>
            <person name="Tangrot J."/>
            <person name="Rosling A."/>
        </authorList>
    </citation>
    <scope>NUCLEOTIDE SEQUENCE</scope>
    <source>
        <strain evidence="1">AZ414A</strain>
    </source>
</reference>
<dbReference type="EMBL" id="CAJVPK010001663">
    <property type="protein sequence ID" value="CAG8594790.1"/>
    <property type="molecule type" value="Genomic_DNA"/>
</dbReference>